<dbReference type="PATRIC" id="fig|927704.6.peg.2933"/>
<organism evidence="1 2">
    <name type="scientific">Selenomonas ruminantium subsp. lactilytica (strain NBRC 103574 / TAM6421)</name>
    <dbReference type="NCBI Taxonomy" id="927704"/>
    <lineage>
        <taxon>Bacteria</taxon>
        <taxon>Bacillati</taxon>
        <taxon>Bacillota</taxon>
        <taxon>Negativicutes</taxon>
        <taxon>Selenomonadales</taxon>
        <taxon>Selenomonadaceae</taxon>
        <taxon>Selenomonas</taxon>
    </lineage>
</organism>
<accession>I0GVN5</accession>
<dbReference type="InterPro" id="IPR005623">
    <property type="entry name" value="Chaperone_NapD_NO3_reduct"/>
</dbReference>
<dbReference type="AlphaFoldDB" id="I0GVN5"/>
<dbReference type="Proteomes" id="UP000007887">
    <property type="component" value="Plasmid pSRC1"/>
</dbReference>
<evidence type="ECO:0000313" key="2">
    <source>
        <dbReference type="Proteomes" id="UP000007887"/>
    </source>
</evidence>
<name>I0GVN5_SELRL</name>
<dbReference type="Pfam" id="PF03927">
    <property type="entry name" value="NapD"/>
    <property type="match status" value="1"/>
</dbReference>
<keyword evidence="1" id="KW-0614">Plasmid</keyword>
<evidence type="ECO:0000313" key="1">
    <source>
        <dbReference type="EMBL" id="BAL84822.1"/>
    </source>
</evidence>
<dbReference type="Gene3D" id="3.30.70.920">
    <property type="match status" value="1"/>
</dbReference>
<evidence type="ECO:0008006" key="3">
    <source>
        <dbReference type="Google" id="ProtNLM"/>
    </source>
</evidence>
<sequence>MAICSMIVKRKEEEKESVRAYLESLSGISVEQETPQGEFIILVEAANLGALHQIGQEIEQAEGVLGLYPSYITTEDEETQP</sequence>
<dbReference type="EMBL" id="AP012299">
    <property type="protein sequence ID" value="BAL84822.1"/>
    <property type="molecule type" value="Genomic_DNA"/>
</dbReference>
<reference evidence="1 2" key="1">
    <citation type="submission" date="2011-10" db="EMBL/GenBank/DDBJ databases">
        <title>Whole genome sequence of Selenomonas ruminantium subsp. lactilytica TAM6421.</title>
        <authorList>
            <person name="Oguchi A."/>
            <person name="Ankai A."/>
            <person name="Kaneko J."/>
            <person name="Yamada-Narita S."/>
            <person name="Fukui S."/>
            <person name="Takahashi M."/>
            <person name="Onodera T."/>
            <person name="Kojima S."/>
            <person name="Fushimi T."/>
            <person name="Abe N."/>
            <person name="Kamio Y."/>
            <person name="Yamazaki S."/>
            <person name="Fujita N."/>
        </authorList>
    </citation>
    <scope>NUCLEOTIDE SEQUENCE [LARGE SCALE GENOMIC DNA]</scope>
    <source>
        <strain evidence="2">NBRC 103574 / TAM6421</strain>
        <plasmid evidence="1 2">pSRC1</plasmid>
    </source>
</reference>
<dbReference type="KEGG" id="sri:SELR_pSRC100150"/>
<protein>
    <recommendedName>
        <fullName evidence="3">Periplasmic nitrate reductase chaperone NapD</fullName>
    </recommendedName>
</protein>
<dbReference type="RefSeq" id="WP_014431033.1">
    <property type="nucleotide sequence ID" value="NC_017078.1"/>
</dbReference>
<proteinExistence type="predicted"/>
<dbReference type="OrthoDB" id="1667266at2"/>
<dbReference type="HOGENOM" id="CLU_2571913_0_0_9"/>
<geneLocation type="plasmid" evidence="1 2">
    <name>pSRC1</name>
</geneLocation>
<gene>
    <name evidence="1" type="ordered locus">SELR_pSRC100150</name>
</gene>